<accession>A0A149VYZ0</accession>
<dbReference type="Proteomes" id="UP000075653">
    <property type="component" value="Unassembled WGS sequence"/>
</dbReference>
<dbReference type="AlphaFoldDB" id="A0A149VYZ0"/>
<name>A0A149VYZ0_9PROT</name>
<proteinExistence type="predicted"/>
<evidence type="ECO:0000313" key="1">
    <source>
        <dbReference type="EMBL" id="KXW58443.1"/>
    </source>
</evidence>
<evidence type="ECO:0000313" key="2">
    <source>
        <dbReference type="Proteomes" id="UP000075653"/>
    </source>
</evidence>
<keyword evidence="2" id="KW-1185">Reference proteome</keyword>
<protein>
    <submittedName>
        <fullName evidence="1">Uncharacterized protein</fullName>
    </submittedName>
</protein>
<organism evidence="1 2">
    <name type="scientific">Ferrovum myxofaciens</name>
    <dbReference type="NCBI Taxonomy" id="416213"/>
    <lineage>
        <taxon>Bacteria</taxon>
        <taxon>Pseudomonadati</taxon>
        <taxon>Pseudomonadota</taxon>
        <taxon>Betaproteobacteria</taxon>
        <taxon>Ferrovales</taxon>
        <taxon>Ferrovaceae</taxon>
        <taxon>Ferrovum</taxon>
    </lineage>
</organism>
<gene>
    <name evidence="1" type="ORF">FEMY_10530</name>
</gene>
<dbReference type="EMBL" id="LRRD01000014">
    <property type="protein sequence ID" value="KXW58443.1"/>
    <property type="molecule type" value="Genomic_DNA"/>
</dbReference>
<comment type="caution">
    <text evidence="1">The sequence shown here is derived from an EMBL/GenBank/DDBJ whole genome shotgun (WGS) entry which is preliminary data.</text>
</comment>
<reference evidence="1 2" key="1">
    <citation type="submission" date="2016-01" db="EMBL/GenBank/DDBJ databases">
        <title>Genome sequence of the acidophilic iron oxidising Ferrovum strain Z-31.</title>
        <authorList>
            <person name="Poehlein A."/>
            <person name="Ullrich S.R."/>
            <person name="Schloemann M."/>
            <person name="Muehling M."/>
            <person name="Daniel R."/>
        </authorList>
    </citation>
    <scope>NUCLEOTIDE SEQUENCE [LARGE SCALE GENOMIC DNA]</scope>
    <source>
        <strain evidence="1 2">Z-31</strain>
    </source>
</reference>
<sequence>MNRFRITQRNDPDVARLRCGRVQFVDQGMQLLKSGQRGRPQDKTVGTRFRQSEGFQIRISPARIGHMIHQTGQIDGQCMMQGNDLGLSHLRHIEGIDQLGDTPQIFSIVRHHQRIIGRIGGDGVIRRNQGTQHRQQIVGRFITQMKNPRHHLTAPGDGS</sequence>